<comment type="subcellular location">
    <subcellularLocation>
        <location evidence="1">Cell membrane</location>
        <topology evidence="1">Multi-pass membrane protein</topology>
    </subcellularLocation>
</comment>
<dbReference type="OrthoDB" id="9770347at2"/>
<accession>A0A4P7SL83</accession>
<evidence type="ECO:0000256" key="5">
    <source>
        <dbReference type="ARBA" id="ARBA00022989"/>
    </source>
</evidence>
<dbReference type="EMBL" id="CP039291">
    <property type="protein sequence ID" value="QCB94538.1"/>
    <property type="molecule type" value="Genomic_DNA"/>
</dbReference>
<feature type="transmembrane region" description="Helical" evidence="7">
    <location>
        <begin position="384"/>
        <end position="402"/>
    </location>
</feature>
<protein>
    <submittedName>
        <fullName evidence="8">Lipopolysaccharide biosynthesis protein</fullName>
    </submittedName>
</protein>
<feature type="transmembrane region" description="Helical" evidence="7">
    <location>
        <begin position="138"/>
        <end position="156"/>
    </location>
</feature>
<keyword evidence="9" id="KW-1185">Reference proteome</keyword>
<gene>
    <name evidence="8" type="ORF">E5225_14225</name>
</gene>
<evidence type="ECO:0000256" key="4">
    <source>
        <dbReference type="ARBA" id="ARBA00022692"/>
    </source>
</evidence>
<keyword evidence="5 7" id="KW-1133">Transmembrane helix</keyword>
<feature type="transmembrane region" description="Helical" evidence="7">
    <location>
        <begin position="168"/>
        <end position="190"/>
    </location>
</feature>
<dbReference type="PANTHER" id="PTHR30250:SF10">
    <property type="entry name" value="LIPOPOLYSACCHARIDE BIOSYNTHESIS PROTEIN WZXC"/>
    <property type="match status" value="1"/>
</dbReference>
<dbReference type="GO" id="GO:0005886">
    <property type="term" value="C:plasma membrane"/>
    <property type="evidence" value="ECO:0007669"/>
    <property type="project" value="UniProtKB-SubCell"/>
</dbReference>
<comment type="similarity">
    <text evidence="2">Belongs to the polysaccharide synthase family.</text>
</comment>
<feature type="transmembrane region" description="Helical" evidence="7">
    <location>
        <begin position="348"/>
        <end position="372"/>
    </location>
</feature>
<organism evidence="8 9">
    <name type="scientific">Cellulomonas shaoxiangyii</name>
    <dbReference type="NCBI Taxonomy" id="2566013"/>
    <lineage>
        <taxon>Bacteria</taxon>
        <taxon>Bacillati</taxon>
        <taxon>Actinomycetota</taxon>
        <taxon>Actinomycetes</taxon>
        <taxon>Micrococcales</taxon>
        <taxon>Cellulomonadaceae</taxon>
        <taxon>Cellulomonas</taxon>
    </lineage>
</organism>
<evidence type="ECO:0000256" key="2">
    <source>
        <dbReference type="ARBA" id="ARBA00007430"/>
    </source>
</evidence>
<dbReference type="KEGG" id="celz:E5225_14225"/>
<keyword evidence="3" id="KW-1003">Cell membrane</keyword>
<evidence type="ECO:0000256" key="6">
    <source>
        <dbReference type="ARBA" id="ARBA00023136"/>
    </source>
</evidence>
<feature type="transmembrane region" description="Helical" evidence="7">
    <location>
        <begin position="437"/>
        <end position="459"/>
    </location>
</feature>
<reference evidence="8 9" key="1">
    <citation type="submission" date="2019-04" db="EMBL/GenBank/DDBJ databases">
        <title>Isolation and identification of Cellulomonas shaoxiangyii sp. Nov. isolated from feces of the Tibetan antelopes (Pantholops hodgsonii) in the Qinghai-Tibet plateau of China.</title>
        <authorList>
            <person name="Tian Z."/>
        </authorList>
    </citation>
    <scope>NUCLEOTIDE SEQUENCE [LARGE SCALE GENOMIC DNA]</scope>
    <source>
        <strain evidence="8 9">Z28</strain>
    </source>
</reference>
<evidence type="ECO:0000256" key="7">
    <source>
        <dbReference type="SAM" id="Phobius"/>
    </source>
</evidence>
<feature type="transmembrane region" description="Helical" evidence="7">
    <location>
        <begin position="196"/>
        <end position="218"/>
    </location>
</feature>
<evidence type="ECO:0000256" key="1">
    <source>
        <dbReference type="ARBA" id="ARBA00004651"/>
    </source>
</evidence>
<dbReference type="CDD" id="cd13127">
    <property type="entry name" value="MATE_tuaB_like"/>
    <property type="match status" value="1"/>
</dbReference>
<feature type="transmembrane region" description="Helical" evidence="7">
    <location>
        <begin position="316"/>
        <end position="336"/>
    </location>
</feature>
<evidence type="ECO:0000313" key="9">
    <source>
        <dbReference type="Proteomes" id="UP000296469"/>
    </source>
</evidence>
<feature type="transmembrane region" description="Helical" evidence="7">
    <location>
        <begin position="106"/>
        <end position="126"/>
    </location>
</feature>
<dbReference type="AlphaFoldDB" id="A0A4P7SL83"/>
<dbReference type="Pfam" id="PF13440">
    <property type="entry name" value="Polysacc_synt_3"/>
    <property type="match status" value="1"/>
</dbReference>
<dbReference type="Proteomes" id="UP000296469">
    <property type="component" value="Chromosome"/>
</dbReference>
<name>A0A4P7SL83_9CELL</name>
<feature type="transmembrane region" description="Helical" evidence="7">
    <location>
        <begin position="408"/>
        <end position="425"/>
    </location>
</feature>
<proteinExistence type="inferred from homology"/>
<feature type="transmembrane region" description="Helical" evidence="7">
    <location>
        <begin position="465"/>
        <end position="488"/>
    </location>
</feature>
<dbReference type="InterPro" id="IPR050833">
    <property type="entry name" value="Poly_Biosynth_Transport"/>
</dbReference>
<evidence type="ECO:0000256" key="3">
    <source>
        <dbReference type="ARBA" id="ARBA00022475"/>
    </source>
</evidence>
<sequence length="510" mass="52347">MGSPAGRGASADSRCQTSFASAPPVSEANLAGKAVRGTRTSLLGLAAKVGLQIVGLLVLSRLLSPADFGLVAVPVAAVGVGEVIRDLGLSVAAIQAKELSASQRSNLFWANLVVGVLLCALYIAASRPIAAAFGSPEAAVITAVLSSTFVLNGFAAQFRASLNRDMRFTALVVADVVAATLAIFVAVVLAANGAGFWAVVTQYVCSAGVGAVILAAAAQWWPGMPSSLAESAHLVRFGASVSAAQVVAYLGNNADTFVLGFTTTPQRLGLYSRSFQLVVAPLGQFKTPLTTVALPVLSRLRGDGQRYARYLRVGQAALGYGVIPIAAVAICAPAALADFALGPQWSAAVPVIQVLGAAGALQQVSYVAYWIFVSHGLGNSLLRYSVVAAVVRTAAILALSPLGPVGVAWGYVTGSALMWPVALVWSCRMAGVPLRPVLTGAGRIVLCTGTGVAAAWAAVSALDAPAILEVLAVPCCFALVYVLAAIVVRPVRMDLLGLWDLARRFVRRGG</sequence>
<evidence type="ECO:0000313" key="8">
    <source>
        <dbReference type="EMBL" id="QCB94538.1"/>
    </source>
</evidence>
<keyword evidence="6 7" id="KW-0472">Membrane</keyword>
<dbReference type="PANTHER" id="PTHR30250">
    <property type="entry name" value="PST FAMILY PREDICTED COLANIC ACID TRANSPORTER"/>
    <property type="match status" value="1"/>
</dbReference>
<keyword evidence="4 7" id="KW-0812">Transmembrane</keyword>